<dbReference type="PROSITE" id="PS51195">
    <property type="entry name" value="Q_MOTIF"/>
    <property type="match status" value="1"/>
</dbReference>
<dbReference type="InterPro" id="IPR014001">
    <property type="entry name" value="Helicase_ATP-bd"/>
</dbReference>
<evidence type="ECO:0000256" key="5">
    <source>
        <dbReference type="ARBA" id="ARBA00022840"/>
    </source>
</evidence>
<dbReference type="EMBL" id="CP014243">
    <property type="protein sequence ID" value="AMD19793.1"/>
    <property type="molecule type" value="Genomic_DNA"/>
</dbReference>
<reference evidence="11 12" key="1">
    <citation type="submission" date="2016-01" db="EMBL/GenBank/DDBJ databases">
        <title>Genome sequence of the yeast Holleya sinecauda.</title>
        <authorList>
            <person name="Dietrich F.S."/>
        </authorList>
    </citation>
    <scope>NUCLEOTIDE SEQUENCE [LARGE SCALE GENOMIC DNA]</scope>
    <source>
        <strain evidence="11 12">ATCC 58844</strain>
    </source>
</reference>
<sequence length="566" mass="63810">MRPKDIYSLLGENSKGTNDELDSPKFLNIHSRHTLLRNKATINNNATVKSTKKRGAHDLDDSESDELKTGEVANAQVENLVEKKAKFQFGWDDSDDTFSNFKPVSSIRAKDLIKNKVDVVENSYMDRHWSQKSLDEMNSRDWRILSEDYGIKTKGSRLRHPLRNWEEGLIPKDILHVIHNQLGFKEPTAIQRVTIPNVQDNRDFMGIAATGSGKTLAFLIPIFAKLAKLPVSNVVTRADGPSALILAPTRELAQQIEAEAKMLASYLKWPCAIASIVGGHSLEDIRYRLRDGCDILTATPGRLIDCLENHLIVLRRVSTLVLDEADRMVDFGFEDQLTSILARTDTIPGRQTLMFSATMSNVIEKIANGYLRDPAYATIGDIHAAPQIQQIIDYIPGEDERFQKMCKDILPNFKPPIIIFINYKSTADWLSQKFQTQTKFRTTTLHGSKSQVQREHSINQLREGKVDIMIATNVAGRGIDIPNVSLVLNFEMATKLEEYIHRIGRTGRANNVGTAITFLTSKDNAANVEALCKYVTKNDVTGRNLIDRKVKLEFKIEDKSKESLIY</sequence>
<dbReference type="InterPro" id="IPR014014">
    <property type="entry name" value="RNA_helicase_DEAD_Q_motif"/>
</dbReference>
<dbReference type="PANTHER" id="PTHR47958">
    <property type="entry name" value="ATP-DEPENDENT RNA HELICASE DBP3"/>
    <property type="match status" value="1"/>
</dbReference>
<dbReference type="Pfam" id="PF00271">
    <property type="entry name" value="Helicase_C"/>
    <property type="match status" value="1"/>
</dbReference>
<dbReference type="PROSITE" id="PS00039">
    <property type="entry name" value="DEAD_ATP_HELICASE"/>
    <property type="match status" value="1"/>
</dbReference>
<evidence type="ECO:0000259" key="10">
    <source>
        <dbReference type="PROSITE" id="PS51195"/>
    </source>
</evidence>
<feature type="domain" description="DEAD-box RNA helicase Q" evidence="10">
    <location>
        <begin position="163"/>
        <end position="192"/>
    </location>
</feature>
<dbReference type="CDD" id="cd18787">
    <property type="entry name" value="SF2_C_DEAD"/>
    <property type="match status" value="1"/>
</dbReference>
<dbReference type="Gene3D" id="3.40.50.300">
    <property type="entry name" value="P-loop containing nucleotide triphosphate hydrolases"/>
    <property type="match status" value="2"/>
</dbReference>
<dbReference type="PROSITE" id="PS51194">
    <property type="entry name" value="HELICASE_CTER"/>
    <property type="match status" value="1"/>
</dbReference>
<dbReference type="STRING" id="45286.A0A109UYH8"/>
<dbReference type="GO" id="GO:0005524">
    <property type="term" value="F:ATP binding"/>
    <property type="evidence" value="ECO:0007669"/>
    <property type="project" value="UniProtKB-KW"/>
</dbReference>
<dbReference type="InterPro" id="IPR000629">
    <property type="entry name" value="RNA-helicase_DEAD-box_CS"/>
</dbReference>
<feature type="short sequence motif" description="Q motif" evidence="6">
    <location>
        <begin position="163"/>
        <end position="192"/>
    </location>
</feature>
<evidence type="ECO:0000256" key="1">
    <source>
        <dbReference type="ARBA" id="ARBA00012552"/>
    </source>
</evidence>
<dbReference type="OrthoDB" id="196131at2759"/>
<keyword evidence="5 7" id="KW-0067">ATP-binding</keyword>
<dbReference type="Proteomes" id="UP000243052">
    <property type="component" value="Chromosome iii"/>
</dbReference>
<organism evidence="11 12">
    <name type="scientific">Eremothecium sinecaudum</name>
    <dbReference type="NCBI Taxonomy" id="45286"/>
    <lineage>
        <taxon>Eukaryota</taxon>
        <taxon>Fungi</taxon>
        <taxon>Dikarya</taxon>
        <taxon>Ascomycota</taxon>
        <taxon>Saccharomycotina</taxon>
        <taxon>Saccharomycetes</taxon>
        <taxon>Saccharomycetales</taxon>
        <taxon>Saccharomycetaceae</taxon>
        <taxon>Eremothecium</taxon>
    </lineage>
</organism>
<dbReference type="SMART" id="SM00490">
    <property type="entry name" value="HELICc"/>
    <property type="match status" value="1"/>
</dbReference>
<name>A0A109UYH8_9SACH</name>
<dbReference type="SMART" id="SM00487">
    <property type="entry name" value="DEXDc"/>
    <property type="match status" value="1"/>
</dbReference>
<feature type="domain" description="Helicase ATP-binding" evidence="8">
    <location>
        <begin position="195"/>
        <end position="377"/>
    </location>
</feature>
<comment type="similarity">
    <text evidence="7">Belongs to the DEAD box helicase family.</text>
</comment>
<evidence type="ECO:0000313" key="12">
    <source>
        <dbReference type="Proteomes" id="UP000243052"/>
    </source>
</evidence>
<gene>
    <name evidence="11" type="ORF">AW171_hschr31645</name>
</gene>
<dbReference type="SUPFAM" id="SSF52540">
    <property type="entry name" value="P-loop containing nucleoside triphosphate hydrolases"/>
    <property type="match status" value="1"/>
</dbReference>
<feature type="domain" description="Helicase C-terminal" evidence="9">
    <location>
        <begin position="387"/>
        <end position="551"/>
    </location>
</feature>
<keyword evidence="3 7" id="KW-0378">Hydrolase</keyword>
<keyword evidence="12" id="KW-1185">Reference proteome</keyword>
<dbReference type="EC" id="3.6.4.13" evidence="1"/>
<dbReference type="AlphaFoldDB" id="A0A109UYH8"/>
<dbReference type="InterPro" id="IPR027417">
    <property type="entry name" value="P-loop_NTPase"/>
</dbReference>
<evidence type="ECO:0000256" key="7">
    <source>
        <dbReference type="RuleBase" id="RU000492"/>
    </source>
</evidence>
<evidence type="ECO:0000256" key="3">
    <source>
        <dbReference type="ARBA" id="ARBA00022801"/>
    </source>
</evidence>
<dbReference type="InterPro" id="IPR011545">
    <property type="entry name" value="DEAD/DEAH_box_helicase_dom"/>
</dbReference>
<evidence type="ECO:0000259" key="8">
    <source>
        <dbReference type="PROSITE" id="PS51192"/>
    </source>
</evidence>
<dbReference type="Pfam" id="PF00270">
    <property type="entry name" value="DEAD"/>
    <property type="match status" value="1"/>
</dbReference>
<protein>
    <recommendedName>
        <fullName evidence="1">RNA helicase</fullName>
        <ecNumber evidence="1">3.6.4.13</ecNumber>
    </recommendedName>
</protein>
<dbReference type="GO" id="GO:0016787">
    <property type="term" value="F:hydrolase activity"/>
    <property type="evidence" value="ECO:0007669"/>
    <property type="project" value="UniProtKB-KW"/>
</dbReference>
<dbReference type="GeneID" id="28723009"/>
<dbReference type="RefSeq" id="XP_017986789.1">
    <property type="nucleotide sequence ID" value="XM_018131323.1"/>
</dbReference>
<keyword evidence="2 7" id="KW-0547">Nucleotide-binding</keyword>
<evidence type="ECO:0000313" key="11">
    <source>
        <dbReference type="EMBL" id="AMD19793.1"/>
    </source>
</evidence>
<dbReference type="PROSITE" id="PS51192">
    <property type="entry name" value="HELICASE_ATP_BIND_1"/>
    <property type="match status" value="1"/>
</dbReference>
<proteinExistence type="inferred from homology"/>
<dbReference type="CDD" id="cd17945">
    <property type="entry name" value="DEADc_DDX23"/>
    <property type="match status" value="1"/>
</dbReference>
<dbReference type="InterPro" id="IPR001650">
    <property type="entry name" value="Helicase_C-like"/>
</dbReference>
<evidence type="ECO:0000259" key="9">
    <source>
        <dbReference type="PROSITE" id="PS51194"/>
    </source>
</evidence>
<accession>A0A109UYH8</accession>
<dbReference type="GO" id="GO:0003676">
    <property type="term" value="F:nucleic acid binding"/>
    <property type="evidence" value="ECO:0007669"/>
    <property type="project" value="InterPro"/>
</dbReference>
<evidence type="ECO:0000256" key="4">
    <source>
        <dbReference type="ARBA" id="ARBA00022806"/>
    </source>
</evidence>
<evidence type="ECO:0000256" key="2">
    <source>
        <dbReference type="ARBA" id="ARBA00022741"/>
    </source>
</evidence>
<dbReference type="GO" id="GO:0003724">
    <property type="term" value="F:RNA helicase activity"/>
    <property type="evidence" value="ECO:0007669"/>
    <property type="project" value="UniProtKB-EC"/>
</dbReference>
<keyword evidence="4 7" id="KW-0347">Helicase</keyword>
<evidence type="ECO:0000256" key="6">
    <source>
        <dbReference type="PROSITE-ProRule" id="PRU00552"/>
    </source>
</evidence>